<dbReference type="AlphaFoldDB" id="A0A7H8NC91"/>
<keyword evidence="2" id="KW-0472">Membrane</keyword>
<keyword evidence="2" id="KW-0812">Transmembrane</keyword>
<evidence type="ECO:0000313" key="4">
    <source>
        <dbReference type="Proteomes" id="UP000509303"/>
    </source>
</evidence>
<organism evidence="3 4">
    <name type="scientific">Streptomyces buecherae</name>
    <dbReference type="NCBI Taxonomy" id="2763006"/>
    <lineage>
        <taxon>Bacteria</taxon>
        <taxon>Bacillati</taxon>
        <taxon>Actinomycetota</taxon>
        <taxon>Actinomycetes</taxon>
        <taxon>Kitasatosporales</taxon>
        <taxon>Streptomycetaceae</taxon>
        <taxon>Streptomyces</taxon>
    </lineage>
</organism>
<keyword evidence="1" id="KW-0175">Coiled coil</keyword>
<evidence type="ECO:0000256" key="1">
    <source>
        <dbReference type="SAM" id="Coils"/>
    </source>
</evidence>
<reference evidence="3 4" key="1">
    <citation type="submission" date="2020-06" db="EMBL/GenBank/DDBJ databases">
        <title>Genome mining for natural products.</title>
        <authorList>
            <person name="Zhang B."/>
            <person name="Shi J."/>
            <person name="Ge H."/>
        </authorList>
    </citation>
    <scope>NUCLEOTIDE SEQUENCE [LARGE SCALE GENOMIC DNA]</scope>
    <source>
        <strain evidence="3 4">NA00687</strain>
    </source>
</reference>
<accession>A0A7H8NC91</accession>
<keyword evidence="4" id="KW-1185">Reference proteome</keyword>
<name>A0A7H8NC91_9ACTN</name>
<proteinExistence type="predicted"/>
<evidence type="ECO:0000256" key="2">
    <source>
        <dbReference type="SAM" id="Phobius"/>
    </source>
</evidence>
<feature type="transmembrane region" description="Helical" evidence="2">
    <location>
        <begin position="6"/>
        <end position="23"/>
    </location>
</feature>
<dbReference type="EMBL" id="CP054929">
    <property type="protein sequence ID" value="QKW51388.1"/>
    <property type="molecule type" value="Genomic_DNA"/>
</dbReference>
<feature type="coiled-coil region" evidence="1">
    <location>
        <begin position="59"/>
        <end position="86"/>
    </location>
</feature>
<keyword evidence="2" id="KW-1133">Transmembrane helix</keyword>
<dbReference type="Proteomes" id="UP000509303">
    <property type="component" value="Chromosome"/>
</dbReference>
<protein>
    <submittedName>
        <fullName evidence="3">Uncharacterized protein</fullName>
    </submittedName>
</protein>
<sequence length="268" mass="29498">MAWVQTLGWIVAVSLGIAAYRWASYPGSWAAMFGAEYAKPRSALRRLRAELTGARRASAHRLEAATEQLRQVRAAYQAEVAGAERRLRSLRDPAPGSRVTWLGRIAVHEEVLRLFDEDGPLDETGRHRTPASGPSTDLPLATLTVDCVPSDDPAGTCVTLAAGTSVPYEVCYVHREYPEPNVRQFVLDVRSAVARARGAQASRERHIAAAEADLAAARAATEDVDAARTHVEWVKAAERVDPDVGRATDALDERRDRWQANTGRRPWR</sequence>
<dbReference type="RefSeq" id="WP_176163108.1">
    <property type="nucleotide sequence ID" value="NZ_CP054929.1"/>
</dbReference>
<evidence type="ECO:0000313" key="3">
    <source>
        <dbReference type="EMBL" id="QKW51388.1"/>
    </source>
</evidence>
<gene>
    <name evidence="3" type="ORF">HUT08_19690</name>
</gene>